<protein>
    <recommendedName>
        <fullName evidence="3">Nucleoside 2-deoxyribosyltransferase</fullName>
    </recommendedName>
</protein>
<evidence type="ECO:0008006" key="3">
    <source>
        <dbReference type="Google" id="ProtNLM"/>
    </source>
</evidence>
<dbReference type="Proteomes" id="UP000070449">
    <property type="component" value="Unassembled WGS sequence"/>
</dbReference>
<evidence type="ECO:0000313" key="2">
    <source>
        <dbReference type="Proteomes" id="UP000070449"/>
    </source>
</evidence>
<accession>A0A136KHQ8</accession>
<evidence type="ECO:0000313" key="1">
    <source>
        <dbReference type="EMBL" id="KXK08954.1"/>
    </source>
</evidence>
<comment type="caution">
    <text evidence="1">The sequence shown here is derived from an EMBL/GenBank/DDBJ whole genome shotgun (WGS) entry which is preliminary data.</text>
</comment>
<sequence length="88" mass="10118">MKIYFAHSTAFDYQEEYYNPIHSASWSKDFELVFPHEHNAGLYDSQGEMRSFDLVVAEVSYPSTGLGIELGWANSIGIPILCIYKKRH</sequence>
<dbReference type="AlphaFoldDB" id="A0A136KHQ8"/>
<organism evidence="1 2">
    <name type="scientific">candidate division WS6 bacterium OLB21</name>
    <dbReference type="NCBI Taxonomy" id="1617427"/>
    <lineage>
        <taxon>Bacteria</taxon>
        <taxon>Candidatus Dojkabacteria</taxon>
    </lineage>
</organism>
<dbReference type="SUPFAM" id="SSF52309">
    <property type="entry name" value="N-(deoxy)ribosyltransferase-like"/>
    <property type="match status" value="1"/>
</dbReference>
<gene>
    <name evidence="1" type="ORF">UZ20_WS6002000666</name>
</gene>
<name>A0A136KHQ8_9BACT</name>
<reference evidence="1 2" key="1">
    <citation type="submission" date="2015-02" db="EMBL/GenBank/DDBJ databases">
        <title>Improved understanding of the partial-nitritation anammox process through 23 genomes representing the majority of the microbial community.</title>
        <authorList>
            <person name="Speth D.R."/>
            <person name="In T Zandt M."/>
            <person name="Guerrero Cruz S."/>
            <person name="Jetten M.S."/>
            <person name="Dutilh B.E."/>
        </authorList>
    </citation>
    <scope>NUCLEOTIDE SEQUENCE [LARGE SCALE GENOMIC DNA]</scope>
    <source>
        <strain evidence="1">OLB21</strain>
    </source>
</reference>
<dbReference type="Gene3D" id="3.40.50.450">
    <property type="match status" value="1"/>
</dbReference>
<dbReference type="STRING" id="1617427.UZ20_WS6002000666"/>
<dbReference type="EMBL" id="JYPD01000021">
    <property type="protein sequence ID" value="KXK08954.1"/>
    <property type="molecule type" value="Genomic_DNA"/>
</dbReference>
<proteinExistence type="predicted"/>